<reference evidence="6" key="4">
    <citation type="journal article" date="2015" name="J. Biotechnol.">
        <title>Complete genome sequence of Streptomyces ambofaciens ATCC 23877, the spiramycin producer.</title>
        <authorList>
            <person name="Thibessard A."/>
            <person name="Haas D."/>
            <person name="Gerbaud C."/>
            <person name="Aigle B."/>
            <person name="Lautru S."/>
            <person name="Pernodet J.L."/>
            <person name="Leblond P."/>
        </authorList>
    </citation>
    <scope>NUCLEOTIDE SEQUENCE [LARGE SCALE GENOMIC DNA]</scope>
    <source>
        <strain evidence="6">ATCC 23877 / 3486 / DSM 40053 / JCM 4204 / NBRC 12836 / NRRL B-2516</strain>
    </source>
</reference>
<dbReference type="Pfam" id="PF13822">
    <property type="entry name" value="ACC_epsilon"/>
    <property type="match status" value="1"/>
</dbReference>
<evidence type="ECO:0000313" key="3">
    <source>
        <dbReference type="EMBL" id="AKZ60499.1"/>
    </source>
</evidence>
<dbReference type="EMBL" id="AM238663">
    <property type="protein sequence ID" value="CAJ89171.1"/>
    <property type="molecule type" value="Genomic_DNA"/>
</dbReference>
<name>Q1RQQ1_STRA7</name>
<gene>
    <name evidence="4" type="primary">alpY</name>
    <name evidence="2" type="ORF">SAM23877_0215</name>
    <name evidence="3" type="ORF">SAM23877_7458</name>
    <name evidence="5" type="ORF">SAMT0184</name>
    <name evidence="4" type="ORF">SAMT0185</name>
</gene>
<accession>Q1RQQ1</accession>
<dbReference type="EMBL" id="AM238664">
    <property type="protein sequence ID" value="CAJ87893.1"/>
    <property type="molecule type" value="Genomic_DNA"/>
</dbReference>
<dbReference type="Proteomes" id="UP000061018">
    <property type="component" value="Chromosome"/>
</dbReference>
<evidence type="ECO:0000256" key="1">
    <source>
        <dbReference type="SAM" id="MobiDB-lite"/>
    </source>
</evidence>
<reference evidence="5" key="2">
    <citation type="journal article" date="2006" name="Microbiology (Mosc.)">
        <title>Multiple biosynthetic and uptake systems mediate siderophore-dependent iron acquisition in Streptomyces coelicolor A3(2) and Streptomyces ambofaciens ATCC 23877.</title>
        <authorList>
            <person name="Barona-Gomez F."/>
            <person name="Lautru S."/>
            <person name="Francou F.X."/>
            <person name="Leblond P."/>
            <person name="Pernodet J.L."/>
            <person name="Challis G.L."/>
        </authorList>
    </citation>
    <scope>NUCLEOTIDE SEQUENCE</scope>
    <source>
        <strain evidence="5">ATCC 23877</strain>
    </source>
</reference>
<dbReference type="GO" id="GO:0004658">
    <property type="term" value="F:propionyl-CoA carboxylase activity"/>
    <property type="evidence" value="ECO:0007669"/>
    <property type="project" value="InterPro"/>
</dbReference>
<dbReference type="RefSeq" id="WP_053125910.1">
    <property type="nucleotide sequence ID" value="NZ_CP012382.1"/>
</dbReference>
<proteinExistence type="predicted"/>
<evidence type="ECO:0000313" key="4">
    <source>
        <dbReference type="EMBL" id="CAI78388.1"/>
    </source>
</evidence>
<dbReference type="KEGG" id="samb:SAM23877_7458"/>
<organism evidence="4">
    <name type="scientific">Streptomyces ambofaciens (strain ATCC 23877 / 3486 / DSM 40053 / JCM 4204 / NBRC 12836 / NRRL B-2516)</name>
    <dbReference type="NCBI Taxonomy" id="278992"/>
    <lineage>
        <taxon>Bacteria</taxon>
        <taxon>Bacillati</taxon>
        <taxon>Actinomycetota</taxon>
        <taxon>Actinomycetes</taxon>
        <taxon>Kitasatosporales</taxon>
        <taxon>Streptomycetaceae</taxon>
        <taxon>Streptomyces</taxon>
    </lineage>
</organism>
<protein>
    <submittedName>
        <fullName evidence="4">SimX2-like protein</fullName>
    </submittedName>
</protein>
<reference evidence="4" key="1">
    <citation type="journal article" date="2006" name="J. Bacteriol.">
        <title>Intraspecific variability of the terminal inverted repeats of the linear chromosome of Streptomyces ambofaciens.</title>
        <authorList>
            <person name="Choulet F."/>
            <person name="Gallois A."/>
            <person name="Aigle B."/>
            <person name="Mangenot S."/>
            <person name="Gerbaud C."/>
            <person name="Truong C."/>
            <person name="Francou F.X."/>
            <person name="Borges F."/>
            <person name="Fourrier C."/>
            <person name="Guerineau M."/>
            <person name="Decaris B."/>
            <person name="Barbe V."/>
            <person name="Pernodet J.L."/>
            <person name="Leblond P."/>
        </authorList>
    </citation>
    <scope>NUCLEOTIDE SEQUENCE</scope>
    <source>
        <strain evidence="4">ATCC 23877</strain>
    </source>
</reference>
<reference evidence="2" key="5">
    <citation type="submission" date="2015-07" db="EMBL/GenBank/DDBJ databases">
        <title>Complete genome sequence of Streptomyces ambofaciens ATCC 23877, the spiramycin producer.</title>
        <authorList>
            <person name="Thibessard A."/>
            <person name="Haas D."/>
            <person name="Gerbaud C."/>
            <person name="Aigle B."/>
            <person name="Lautru S."/>
            <person name="Pernodet J.-L."/>
            <person name="Leblond P."/>
        </authorList>
    </citation>
    <scope>NUCLEOTIDE SEQUENCE [LARGE SCALE GENOMIC DNA]</scope>
    <source>
        <strain evidence="2">ATCC 23877</strain>
    </source>
</reference>
<dbReference type="KEGG" id="samb:SAM23877_0215"/>
<feature type="region of interest" description="Disordered" evidence="1">
    <location>
        <begin position="39"/>
        <end position="76"/>
    </location>
</feature>
<dbReference type="EMBL" id="CP012382">
    <property type="protein sequence ID" value="AKZ53264.1"/>
    <property type="molecule type" value="Genomic_DNA"/>
</dbReference>
<dbReference type="EMBL" id="AJ937741">
    <property type="protein sequence ID" value="CAI78388.1"/>
    <property type="molecule type" value="Genomic_DNA"/>
</dbReference>
<dbReference type="EMBL" id="CP012382">
    <property type="protein sequence ID" value="AKZ60499.1"/>
    <property type="molecule type" value="Genomic_DNA"/>
</dbReference>
<evidence type="ECO:0000313" key="6">
    <source>
        <dbReference type="Proteomes" id="UP000061018"/>
    </source>
</evidence>
<reference evidence="5" key="3">
    <citation type="journal article" date="2006" name="Mol. Biol. Evol.">
        <title>Evolution of the terminal regions of the Streptomyces linear chromosome.</title>
        <authorList>
            <person name="Choulet F."/>
            <person name="Aigle B."/>
            <person name="Gallois A."/>
            <person name="Mangenot S."/>
            <person name="Gerbaud C."/>
            <person name="Truong C."/>
            <person name="Francou F.X."/>
            <person name="Fourrier C."/>
            <person name="Guerineau M."/>
            <person name="Decaris B."/>
            <person name="Barbe V."/>
            <person name="Pernodet J.L."/>
            <person name="Leblond P."/>
        </authorList>
    </citation>
    <scope>NUCLEOTIDE SEQUENCE</scope>
    <source>
        <strain evidence="5">ATCC 23877</strain>
    </source>
</reference>
<dbReference type="InterPro" id="IPR032716">
    <property type="entry name" value="ACC_epsilon"/>
</dbReference>
<dbReference type="AlphaFoldDB" id="Q1RQQ1"/>
<dbReference type="STRING" id="1889.SAM40697_0190"/>
<sequence>MGHADSALRIVRGAAGEEELAAVTVVLCAVLAARCEDAAGDAPEVPPGGAQGTAADVPPWRPERSAAAYRSPYSWR</sequence>
<evidence type="ECO:0000313" key="5">
    <source>
        <dbReference type="EMBL" id="CAJ87893.1"/>
    </source>
</evidence>
<dbReference type="GO" id="GO:0003989">
    <property type="term" value="F:acetyl-CoA carboxylase activity"/>
    <property type="evidence" value="ECO:0007669"/>
    <property type="project" value="InterPro"/>
</dbReference>
<evidence type="ECO:0000313" key="2">
    <source>
        <dbReference type="EMBL" id="AKZ53264.1"/>
    </source>
</evidence>
<dbReference type="EMBL" id="AJ937740">
    <property type="protein sequence ID" value="CAI78114.1"/>
    <property type="molecule type" value="Genomic_DNA"/>
</dbReference>